<feature type="chain" id="PRO_5018156109" evidence="1">
    <location>
        <begin position="21"/>
        <end position="485"/>
    </location>
</feature>
<keyword evidence="2" id="KW-0449">Lipoprotein</keyword>
<gene>
    <name evidence="2" type="ORF">EGM88_02385</name>
</gene>
<dbReference type="Gene3D" id="1.25.40.390">
    <property type="match status" value="1"/>
</dbReference>
<evidence type="ECO:0000313" key="2">
    <source>
        <dbReference type="EMBL" id="RPE00132.1"/>
    </source>
</evidence>
<keyword evidence="1" id="KW-0732">Signal</keyword>
<dbReference type="Pfam" id="PF12771">
    <property type="entry name" value="SusD-like_2"/>
    <property type="match status" value="1"/>
</dbReference>
<feature type="signal peptide" evidence="1">
    <location>
        <begin position="1"/>
        <end position="20"/>
    </location>
</feature>
<dbReference type="SUPFAM" id="SSF48452">
    <property type="entry name" value="TPR-like"/>
    <property type="match status" value="1"/>
</dbReference>
<protein>
    <submittedName>
        <fullName evidence="2">SusD/RagB family nutrient-binding outer membrane lipoprotein</fullName>
    </submittedName>
</protein>
<dbReference type="RefSeq" id="WP_123896366.1">
    <property type="nucleotide sequence ID" value="NZ_RPFJ01000002.1"/>
</dbReference>
<evidence type="ECO:0000313" key="3">
    <source>
        <dbReference type="Proteomes" id="UP000270856"/>
    </source>
</evidence>
<sequence length="485" mass="53669">MKKIKYLILTSLLIAIGACENVDFGDTNVNPNGAADPNTSSLMAGAMSRYSTITGRDGLLKPTLYVQYQSQVTYVDEMLYNEAAVSWYSYYVQTLSNLQLVIDINSDVENHNTILLSQGAPENQIAVSEIFKTIIFKRITDSWGDIPYSEALKDKENLSPLYDSQSSIYESMLAQLKTSRDNLDDSKLGPTGDIIFGGNVTQWKKMANSLILQLSLQLSKKYPSASGIAAAAFNEALNDPSGVIEDISDEAWFIYNEDFQNPYSANRKPDYFLSQEFTDALKGIGTTSNTLLDSRINVYSDDPSKDGVPYGYANGSGAGKASMSDYIWTELAPLPLMTAAYTYLNRADAANLGWTTEDAADMLKMGVEKSYETLDAHYGTSISASATAYATSRVADMTTYGATRVIAEEKWVTLFPNGFDAWSEWRRTDFPALVPATDFFNDGQIPRRYNYPTEENSLNKANYDSGVAALLPATDKNTSRVWWDQ</sequence>
<reference evidence="2 3" key="1">
    <citation type="submission" date="2018-11" db="EMBL/GenBank/DDBJ databases">
        <title>Aureibaculum marinum gen. nov., sp. nov., a member of the family Flavobacteriaceae isolated from the Bohai Sea.</title>
        <authorList>
            <person name="Ji X."/>
        </authorList>
    </citation>
    <scope>NUCLEOTIDE SEQUENCE [LARGE SCALE GENOMIC DNA]</scope>
    <source>
        <strain evidence="2 3">BH-SD17</strain>
    </source>
</reference>
<dbReference type="InterPro" id="IPR041662">
    <property type="entry name" value="SusD-like_2"/>
</dbReference>
<dbReference type="OrthoDB" id="725917at2"/>
<dbReference type="AlphaFoldDB" id="A0A3N4NUU0"/>
<dbReference type="InterPro" id="IPR011990">
    <property type="entry name" value="TPR-like_helical_dom_sf"/>
</dbReference>
<keyword evidence="3" id="KW-1185">Reference proteome</keyword>
<proteinExistence type="predicted"/>
<evidence type="ECO:0000256" key="1">
    <source>
        <dbReference type="SAM" id="SignalP"/>
    </source>
</evidence>
<dbReference type="PROSITE" id="PS51257">
    <property type="entry name" value="PROKAR_LIPOPROTEIN"/>
    <property type="match status" value="1"/>
</dbReference>
<dbReference type="EMBL" id="RPFJ01000002">
    <property type="protein sequence ID" value="RPE00132.1"/>
    <property type="molecule type" value="Genomic_DNA"/>
</dbReference>
<name>A0A3N4NUU0_9FLAO</name>
<organism evidence="2 3">
    <name type="scientific">Aureibaculum marinum</name>
    <dbReference type="NCBI Taxonomy" id="2487930"/>
    <lineage>
        <taxon>Bacteria</taxon>
        <taxon>Pseudomonadati</taxon>
        <taxon>Bacteroidota</taxon>
        <taxon>Flavobacteriia</taxon>
        <taxon>Flavobacteriales</taxon>
        <taxon>Flavobacteriaceae</taxon>
        <taxon>Aureibaculum</taxon>
    </lineage>
</organism>
<dbReference type="Proteomes" id="UP000270856">
    <property type="component" value="Unassembled WGS sequence"/>
</dbReference>
<accession>A0A3N4NUU0</accession>
<comment type="caution">
    <text evidence="2">The sequence shown here is derived from an EMBL/GenBank/DDBJ whole genome shotgun (WGS) entry which is preliminary data.</text>
</comment>